<evidence type="ECO:0000313" key="3">
    <source>
        <dbReference type="Proteomes" id="UP000295500"/>
    </source>
</evidence>
<dbReference type="SUPFAM" id="SSF46894">
    <property type="entry name" value="C-terminal effector domain of the bipartite response regulators"/>
    <property type="match status" value="1"/>
</dbReference>
<dbReference type="Pfam" id="PF08769">
    <property type="entry name" value="Spo0A_C"/>
    <property type="match status" value="1"/>
</dbReference>
<reference evidence="2 3" key="1">
    <citation type="submission" date="2019-03" db="EMBL/GenBank/DDBJ databases">
        <title>Genomic Encyclopedia of Type Strains, Phase IV (KMG-IV): sequencing the most valuable type-strain genomes for metagenomic binning, comparative biology and taxonomic classification.</title>
        <authorList>
            <person name="Goeker M."/>
        </authorList>
    </citation>
    <scope>NUCLEOTIDE SEQUENCE [LARGE SCALE GENOMIC DNA]</scope>
    <source>
        <strain evidence="2 3">DSM 28287</strain>
    </source>
</reference>
<dbReference type="EMBL" id="SNXO01000027">
    <property type="protein sequence ID" value="TDP52299.1"/>
    <property type="molecule type" value="Genomic_DNA"/>
</dbReference>
<dbReference type="InterPro" id="IPR016032">
    <property type="entry name" value="Sig_transdc_resp-reg_C-effctor"/>
</dbReference>
<dbReference type="Proteomes" id="UP000295500">
    <property type="component" value="Unassembled WGS sequence"/>
</dbReference>
<dbReference type="AlphaFoldDB" id="A0A4R6PYD8"/>
<evidence type="ECO:0000313" key="2">
    <source>
        <dbReference type="EMBL" id="TDP52299.1"/>
    </source>
</evidence>
<proteinExistence type="predicted"/>
<dbReference type="GO" id="GO:0003677">
    <property type="term" value="F:DNA binding"/>
    <property type="evidence" value="ECO:0007669"/>
    <property type="project" value="InterPro"/>
</dbReference>
<organism evidence="2 3">
    <name type="scientific">Aminicella lysinilytica</name>
    <dbReference type="NCBI Taxonomy" id="433323"/>
    <lineage>
        <taxon>Bacteria</taxon>
        <taxon>Bacillati</taxon>
        <taxon>Bacillota</taxon>
        <taxon>Clostridia</taxon>
        <taxon>Peptostreptococcales</taxon>
        <taxon>Anaerovoracaceae</taxon>
        <taxon>Aminicella</taxon>
    </lineage>
</organism>
<gene>
    <name evidence="2" type="ORF">EV211_12715</name>
</gene>
<keyword evidence="2" id="KW-0396">Initiation factor</keyword>
<dbReference type="GO" id="GO:0005737">
    <property type="term" value="C:cytoplasm"/>
    <property type="evidence" value="ECO:0007669"/>
    <property type="project" value="InterPro"/>
</dbReference>
<dbReference type="InterPro" id="IPR014879">
    <property type="entry name" value="Spo0A_C"/>
</dbReference>
<sequence length="122" mass="13740">MKELNELECMISRKVLILGIPINTCGYKYICQATIMAMENWDVIYAITKEVYPQIAKLNGVSPESVEKAMRLAIHAACKKNSDSLRAVLMGHTIPKDDHRLTNSEFIGLLAWKIGIERSGKF</sequence>
<keyword evidence="2" id="KW-0648">Protein biosynthesis</keyword>
<feature type="domain" description="Sporulation initiation factor Spo0A C-terminal" evidence="1">
    <location>
        <begin position="17"/>
        <end position="114"/>
    </location>
</feature>
<dbReference type="GO" id="GO:0042173">
    <property type="term" value="P:regulation of sporulation resulting in formation of a cellular spore"/>
    <property type="evidence" value="ECO:0007669"/>
    <property type="project" value="InterPro"/>
</dbReference>
<dbReference type="InterPro" id="IPR036388">
    <property type="entry name" value="WH-like_DNA-bd_sf"/>
</dbReference>
<evidence type="ECO:0000259" key="1">
    <source>
        <dbReference type="Pfam" id="PF08769"/>
    </source>
</evidence>
<dbReference type="GO" id="GO:0003700">
    <property type="term" value="F:DNA-binding transcription factor activity"/>
    <property type="evidence" value="ECO:0007669"/>
    <property type="project" value="InterPro"/>
</dbReference>
<keyword evidence="3" id="KW-1185">Reference proteome</keyword>
<comment type="caution">
    <text evidence="2">The sequence shown here is derived from an EMBL/GenBank/DDBJ whole genome shotgun (WGS) entry which is preliminary data.</text>
</comment>
<protein>
    <submittedName>
        <fullName evidence="2">Sporulation initiation factor Spo0A-like protein</fullName>
    </submittedName>
</protein>
<dbReference type="GO" id="GO:0005509">
    <property type="term" value="F:calcium ion binding"/>
    <property type="evidence" value="ECO:0007669"/>
    <property type="project" value="InterPro"/>
</dbReference>
<dbReference type="Gene3D" id="1.10.10.10">
    <property type="entry name" value="Winged helix-like DNA-binding domain superfamily/Winged helix DNA-binding domain"/>
    <property type="match status" value="1"/>
</dbReference>
<accession>A0A4R6PYD8</accession>
<dbReference type="GO" id="GO:0003743">
    <property type="term" value="F:translation initiation factor activity"/>
    <property type="evidence" value="ECO:0007669"/>
    <property type="project" value="UniProtKB-KW"/>
</dbReference>
<name>A0A4R6PYD8_9FIRM</name>
<dbReference type="RefSeq" id="WP_166635412.1">
    <property type="nucleotide sequence ID" value="NZ_CALCQM010000087.1"/>
</dbReference>